<dbReference type="Proteomes" id="UP000053989">
    <property type="component" value="Unassembled WGS sequence"/>
</dbReference>
<dbReference type="STRING" id="1036808.A0A0C2YYP1"/>
<evidence type="ECO:0000313" key="2">
    <source>
        <dbReference type="EMBL" id="KIM54718.1"/>
    </source>
</evidence>
<feature type="region of interest" description="Disordered" evidence="1">
    <location>
        <begin position="218"/>
        <end position="257"/>
    </location>
</feature>
<evidence type="ECO:0008006" key="4">
    <source>
        <dbReference type="Google" id="ProtNLM"/>
    </source>
</evidence>
<dbReference type="EMBL" id="KN822148">
    <property type="protein sequence ID" value="KIM54718.1"/>
    <property type="molecule type" value="Genomic_DNA"/>
</dbReference>
<evidence type="ECO:0000256" key="1">
    <source>
        <dbReference type="SAM" id="MobiDB-lite"/>
    </source>
</evidence>
<feature type="compositionally biased region" description="Low complexity" evidence="1">
    <location>
        <begin position="244"/>
        <end position="257"/>
    </location>
</feature>
<dbReference type="InParanoid" id="A0A0C2YYP1"/>
<keyword evidence="3" id="KW-1185">Reference proteome</keyword>
<reference evidence="3" key="2">
    <citation type="submission" date="2015-01" db="EMBL/GenBank/DDBJ databases">
        <title>Evolutionary Origins and Diversification of the Mycorrhizal Mutualists.</title>
        <authorList>
            <consortium name="DOE Joint Genome Institute"/>
            <consortium name="Mycorrhizal Genomics Consortium"/>
            <person name="Kohler A."/>
            <person name="Kuo A."/>
            <person name="Nagy L.G."/>
            <person name="Floudas D."/>
            <person name="Copeland A."/>
            <person name="Barry K.W."/>
            <person name="Cichocki N."/>
            <person name="Veneault-Fourrey C."/>
            <person name="LaButti K."/>
            <person name="Lindquist E.A."/>
            <person name="Lipzen A."/>
            <person name="Lundell T."/>
            <person name="Morin E."/>
            <person name="Murat C."/>
            <person name="Riley R."/>
            <person name="Ohm R."/>
            <person name="Sun H."/>
            <person name="Tunlid A."/>
            <person name="Henrissat B."/>
            <person name="Grigoriev I.V."/>
            <person name="Hibbett D.S."/>
            <person name="Martin F."/>
        </authorList>
    </citation>
    <scope>NUCLEOTIDE SEQUENCE [LARGE SCALE GENOMIC DNA]</scope>
    <source>
        <strain evidence="3">Foug A</strain>
    </source>
</reference>
<organism evidence="2 3">
    <name type="scientific">Scleroderma citrinum Foug A</name>
    <dbReference type="NCBI Taxonomy" id="1036808"/>
    <lineage>
        <taxon>Eukaryota</taxon>
        <taxon>Fungi</taxon>
        <taxon>Dikarya</taxon>
        <taxon>Basidiomycota</taxon>
        <taxon>Agaricomycotina</taxon>
        <taxon>Agaricomycetes</taxon>
        <taxon>Agaricomycetidae</taxon>
        <taxon>Boletales</taxon>
        <taxon>Sclerodermatineae</taxon>
        <taxon>Sclerodermataceae</taxon>
        <taxon>Scleroderma</taxon>
    </lineage>
</organism>
<evidence type="ECO:0000313" key="3">
    <source>
        <dbReference type="Proteomes" id="UP000053989"/>
    </source>
</evidence>
<feature type="compositionally biased region" description="Low complexity" evidence="1">
    <location>
        <begin position="218"/>
        <end position="231"/>
    </location>
</feature>
<proteinExistence type="predicted"/>
<name>A0A0C2YYP1_9AGAM</name>
<dbReference type="AlphaFoldDB" id="A0A0C2YYP1"/>
<accession>A0A0C2YYP1</accession>
<reference evidence="2 3" key="1">
    <citation type="submission" date="2014-04" db="EMBL/GenBank/DDBJ databases">
        <authorList>
            <consortium name="DOE Joint Genome Institute"/>
            <person name="Kuo A."/>
            <person name="Kohler A."/>
            <person name="Nagy L.G."/>
            <person name="Floudas D."/>
            <person name="Copeland A."/>
            <person name="Barry K.W."/>
            <person name="Cichocki N."/>
            <person name="Veneault-Fourrey C."/>
            <person name="LaButti K."/>
            <person name="Lindquist E.A."/>
            <person name="Lipzen A."/>
            <person name="Lundell T."/>
            <person name="Morin E."/>
            <person name="Murat C."/>
            <person name="Sun H."/>
            <person name="Tunlid A."/>
            <person name="Henrissat B."/>
            <person name="Grigoriev I.V."/>
            <person name="Hibbett D.S."/>
            <person name="Martin F."/>
            <person name="Nordberg H.P."/>
            <person name="Cantor M.N."/>
            <person name="Hua S.X."/>
        </authorList>
    </citation>
    <scope>NUCLEOTIDE SEQUENCE [LARGE SCALE GENOMIC DNA]</scope>
    <source>
        <strain evidence="2 3">Foug A</strain>
    </source>
</reference>
<feature type="compositionally biased region" description="Gly residues" evidence="1">
    <location>
        <begin position="232"/>
        <end position="243"/>
    </location>
</feature>
<sequence length="287" mass="27843">METDWLSSFLQTGLRLQLPECSVFSVSRRCSSLRSLLLSLLMTPPPVSTNPSRVLSSWGSWGAILSTCRGNPAVLLGMVSRDIQRGPSPVPTPFIAVCPSYTNSCALIGDFCCDANFSCPTGTTCCANDSGCCDTGYNCCNDQFGGCCPVGSSCTVGQDSCSAGSGLGGGSGGGSGGGTTSVALTIGVPSSSPVASPSVATTSSKAATGVTFSTSAAVVGGGSSASPTSVSGSGGTSSGGTSSGGSSSSGGLTPGKSGASHNIAGLSTWHATGLAVIVGAPLFGALL</sequence>
<dbReference type="OrthoDB" id="2957314at2759"/>
<dbReference type="HOGENOM" id="CLU_970319_0_0_1"/>
<gene>
    <name evidence="2" type="ORF">SCLCIDRAFT_344719</name>
</gene>
<protein>
    <recommendedName>
        <fullName evidence="4">Granulins domain-containing protein</fullName>
    </recommendedName>
</protein>